<gene>
    <name evidence="3" type="ORF">AVO44_20295</name>
</gene>
<sequence length="206" mass="22646">MSEPETWDPRKTALLTIDLQNDFIHPEGAYGRAGQSAQEIAALPDRIAPLARKLQAAGGRYFSAQFTLVPDRDGEPLIAPHLKKLRPFLTKGDFAPGEFGHSLVDTLKPCDFVIEKVAYSAFYQTRLEYLMRALGIENLIVGGIVTNGGVASTLRDAHLRDIDTVLLTDGCAAFLQEVHDATLLSLGTVTHQRKCDQMLNWLEGAK</sequence>
<dbReference type="Pfam" id="PF00857">
    <property type="entry name" value="Isochorismatase"/>
    <property type="match status" value="1"/>
</dbReference>
<dbReference type="GO" id="GO:0016787">
    <property type="term" value="F:hydrolase activity"/>
    <property type="evidence" value="ECO:0007669"/>
    <property type="project" value="UniProtKB-KW"/>
</dbReference>
<dbReference type="RefSeq" id="WP_068341270.1">
    <property type="nucleotide sequence ID" value="NZ_LQBP01000021.1"/>
</dbReference>
<dbReference type="EMBL" id="LQBP01000021">
    <property type="protein sequence ID" value="KUJ73119.1"/>
    <property type="molecule type" value="Genomic_DNA"/>
</dbReference>
<dbReference type="InterPro" id="IPR036380">
    <property type="entry name" value="Isochorismatase-like_sf"/>
</dbReference>
<name>A0A0X3TBT3_9RHOB</name>
<dbReference type="PANTHER" id="PTHR43540">
    <property type="entry name" value="PEROXYUREIDOACRYLATE/UREIDOACRYLATE AMIDOHYDROLASE-RELATED"/>
    <property type="match status" value="1"/>
</dbReference>
<dbReference type="CDD" id="cd00431">
    <property type="entry name" value="cysteine_hydrolases"/>
    <property type="match status" value="1"/>
</dbReference>
<proteinExistence type="predicted"/>
<dbReference type="OrthoDB" id="8477867at2"/>
<organism evidence="3 4">
    <name type="scientific">Ruegeria profundi</name>
    <dbReference type="NCBI Taxonomy" id="1685378"/>
    <lineage>
        <taxon>Bacteria</taxon>
        <taxon>Pseudomonadati</taxon>
        <taxon>Pseudomonadota</taxon>
        <taxon>Alphaproteobacteria</taxon>
        <taxon>Rhodobacterales</taxon>
        <taxon>Roseobacteraceae</taxon>
        <taxon>Ruegeria</taxon>
    </lineage>
</organism>
<dbReference type="AlphaFoldDB" id="A0A0X3TBT3"/>
<dbReference type="InterPro" id="IPR000868">
    <property type="entry name" value="Isochorismatase-like_dom"/>
</dbReference>
<dbReference type="STRING" id="1685378.AVO44_20295"/>
<reference evidence="4" key="1">
    <citation type="submission" date="2015-12" db="EMBL/GenBank/DDBJ databases">
        <authorList>
            <person name="Zhang G."/>
            <person name="Stingl U."/>
        </authorList>
    </citation>
    <scope>NUCLEOTIDE SEQUENCE [LARGE SCALE GENOMIC DNA]</scope>
    <source>
        <strain evidence="4">ZGT108</strain>
    </source>
</reference>
<feature type="domain" description="Isochorismatase-like" evidence="2">
    <location>
        <begin position="12"/>
        <end position="186"/>
    </location>
</feature>
<evidence type="ECO:0000313" key="3">
    <source>
        <dbReference type="EMBL" id="KUJ73119.1"/>
    </source>
</evidence>
<dbReference type="Gene3D" id="3.40.50.850">
    <property type="entry name" value="Isochorismatase-like"/>
    <property type="match status" value="1"/>
</dbReference>
<comment type="caution">
    <text evidence="3">The sequence shown here is derived from an EMBL/GenBank/DDBJ whole genome shotgun (WGS) entry which is preliminary data.</text>
</comment>
<evidence type="ECO:0000256" key="1">
    <source>
        <dbReference type="ARBA" id="ARBA00022801"/>
    </source>
</evidence>
<protein>
    <submittedName>
        <fullName evidence="3">Cysteine hydrolase</fullName>
    </submittedName>
</protein>
<keyword evidence="4" id="KW-1185">Reference proteome</keyword>
<dbReference type="Proteomes" id="UP000053690">
    <property type="component" value="Unassembled WGS sequence"/>
</dbReference>
<keyword evidence="1 3" id="KW-0378">Hydrolase</keyword>
<dbReference type="InterPro" id="IPR050272">
    <property type="entry name" value="Isochorismatase-like_hydrls"/>
</dbReference>
<accession>A0A0X3TBT3</accession>
<evidence type="ECO:0000259" key="2">
    <source>
        <dbReference type="Pfam" id="PF00857"/>
    </source>
</evidence>
<dbReference type="SUPFAM" id="SSF52499">
    <property type="entry name" value="Isochorismatase-like hydrolases"/>
    <property type="match status" value="1"/>
</dbReference>
<evidence type="ECO:0000313" key="4">
    <source>
        <dbReference type="Proteomes" id="UP000053690"/>
    </source>
</evidence>